<comment type="caution">
    <text evidence="3">The sequence shown here is derived from an EMBL/GenBank/DDBJ whole genome shotgun (WGS) entry which is preliminary data.</text>
</comment>
<evidence type="ECO:0000256" key="1">
    <source>
        <dbReference type="SAM" id="Phobius"/>
    </source>
</evidence>
<organism evidence="3 4">
    <name type="scientific">Kibdelosporangium aridum</name>
    <dbReference type="NCBI Taxonomy" id="2030"/>
    <lineage>
        <taxon>Bacteria</taxon>
        <taxon>Bacillati</taxon>
        <taxon>Actinomycetota</taxon>
        <taxon>Actinomycetes</taxon>
        <taxon>Pseudonocardiales</taxon>
        <taxon>Pseudonocardiaceae</taxon>
        <taxon>Kibdelosporangium</taxon>
    </lineage>
</organism>
<dbReference type="OrthoDB" id="3654490at2"/>
<sequence>MGGIFINYRRGPHSVTVGALEDRLSHHFGADQVFVDNQIEPGSRYPDQLRAKLFDSDVVVAVIHDGWLAEFARQRPVDWVLFEIDTALREHIPVIPVLLEDVDPPQRHELPTQLAEVAVLQAARVRGATFRSDVDHLVRMVERHVAPVAAASPKPARPPRPKRVVRRLLAWALGVFSISLVLMLPEPNWQLWEWFSFAAFGSTVILTAMSLVTMIAIPLVKRFTYRWDVEAGTMSLREVTKRRWLLLALTLLPFVYALSKFGTNQDGAWQEWEVWYLIVISIVAAFFVHRSWRRFEARDYDWPPPVDTEPAVFRRAANRLYERLTTDPDWRATRSRANQWQAVSVYLDLAEVRLALRARATMSLPQWIKAGHSGEIVAYLGWLASILALDVVAIILAPAAIGPYRLIAVTVAAALVFTAAKTVTGFYTDRKEVTRWIGELTDWQTKIGPLVFCS</sequence>
<feature type="domain" description="TIR" evidence="2">
    <location>
        <begin position="4"/>
        <end position="123"/>
    </location>
</feature>
<keyword evidence="1" id="KW-0812">Transmembrane</keyword>
<proteinExistence type="predicted"/>
<feature type="transmembrane region" description="Helical" evidence="1">
    <location>
        <begin position="164"/>
        <end position="182"/>
    </location>
</feature>
<evidence type="ECO:0000313" key="4">
    <source>
        <dbReference type="Proteomes" id="UP000287547"/>
    </source>
</evidence>
<dbReference type="InterPro" id="IPR000157">
    <property type="entry name" value="TIR_dom"/>
</dbReference>
<feature type="transmembrane region" description="Helical" evidence="1">
    <location>
        <begin position="407"/>
        <end position="427"/>
    </location>
</feature>
<dbReference type="Pfam" id="PF13676">
    <property type="entry name" value="TIR_2"/>
    <property type="match status" value="1"/>
</dbReference>
<name>A0A428Z361_KIBAR</name>
<dbReference type="SUPFAM" id="SSF52200">
    <property type="entry name" value="Toll/Interleukin receptor TIR domain"/>
    <property type="match status" value="1"/>
</dbReference>
<reference evidence="3 4" key="1">
    <citation type="submission" date="2018-05" db="EMBL/GenBank/DDBJ databases">
        <title>Evolution of GPA BGCs.</title>
        <authorList>
            <person name="Waglechner N."/>
            <person name="Wright G.D."/>
        </authorList>
    </citation>
    <scope>NUCLEOTIDE SEQUENCE [LARGE SCALE GENOMIC DNA]</scope>
    <source>
        <strain evidence="3 4">A82846</strain>
    </source>
</reference>
<accession>A0A428Z361</accession>
<dbReference type="EMBL" id="QHKI01000029">
    <property type="protein sequence ID" value="RSM80356.1"/>
    <property type="molecule type" value="Genomic_DNA"/>
</dbReference>
<evidence type="ECO:0000259" key="2">
    <source>
        <dbReference type="Pfam" id="PF13676"/>
    </source>
</evidence>
<dbReference type="Gene3D" id="3.40.50.10140">
    <property type="entry name" value="Toll/interleukin-1 receptor homology (TIR) domain"/>
    <property type="match status" value="1"/>
</dbReference>
<dbReference type="RefSeq" id="WP_037252681.1">
    <property type="nucleotide sequence ID" value="NZ_QHKI01000029.1"/>
</dbReference>
<protein>
    <submittedName>
        <fullName evidence="3">TIR domain-containing protein</fullName>
    </submittedName>
</protein>
<gene>
    <name evidence="3" type="ORF">DMH04_29910</name>
</gene>
<feature type="transmembrane region" description="Helical" evidence="1">
    <location>
        <begin position="244"/>
        <end position="262"/>
    </location>
</feature>
<evidence type="ECO:0000313" key="3">
    <source>
        <dbReference type="EMBL" id="RSM80356.1"/>
    </source>
</evidence>
<dbReference type="GO" id="GO:0007165">
    <property type="term" value="P:signal transduction"/>
    <property type="evidence" value="ECO:0007669"/>
    <property type="project" value="InterPro"/>
</dbReference>
<keyword evidence="1" id="KW-0472">Membrane</keyword>
<dbReference type="Proteomes" id="UP000287547">
    <property type="component" value="Unassembled WGS sequence"/>
</dbReference>
<feature type="transmembrane region" description="Helical" evidence="1">
    <location>
        <begin position="274"/>
        <end position="292"/>
    </location>
</feature>
<dbReference type="InterPro" id="IPR035897">
    <property type="entry name" value="Toll_tir_struct_dom_sf"/>
</dbReference>
<feature type="transmembrane region" description="Helical" evidence="1">
    <location>
        <begin position="194"/>
        <end position="217"/>
    </location>
</feature>
<keyword evidence="1" id="KW-1133">Transmembrane helix</keyword>
<dbReference type="AlphaFoldDB" id="A0A428Z361"/>
<feature type="transmembrane region" description="Helical" evidence="1">
    <location>
        <begin position="376"/>
        <end position="401"/>
    </location>
</feature>